<sequence length="94" mass="10259">VCEDELSWASAEWAASGLRVCAGNTHQDGAGVRAGGSLAFTERRRVGSSRVKRAEHDEMPLEWAADNTGKREVGLSQCVDDTRNTRRSLARNNT</sequence>
<name>A0A8S4R2V1_9NEOP</name>
<dbReference type="AlphaFoldDB" id="A0A8S4R2V1"/>
<organism evidence="1 2">
    <name type="scientific">Pararge aegeria aegeria</name>
    <dbReference type="NCBI Taxonomy" id="348720"/>
    <lineage>
        <taxon>Eukaryota</taxon>
        <taxon>Metazoa</taxon>
        <taxon>Ecdysozoa</taxon>
        <taxon>Arthropoda</taxon>
        <taxon>Hexapoda</taxon>
        <taxon>Insecta</taxon>
        <taxon>Pterygota</taxon>
        <taxon>Neoptera</taxon>
        <taxon>Endopterygota</taxon>
        <taxon>Lepidoptera</taxon>
        <taxon>Glossata</taxon>
        <taxon>Ditrysia</taxon>
        <taxon>Papilionoidea</taxon>
        <taxon>Nymphalidae</taxon>
        <taxon>Satyrinae</taxon>
        <taxon>Satyrini</taxon>
        <taxon>Parargina</taxon>
        <taxon>Pararge</taxon>
    </lineage>
</organism>
<protein>
    <submittedName>
        <fullName evidence="1">Jg22438 protein</fullName>
    </submittedName>
</protein>
<evidence type="ECO:0000313" key="2">
    <source>
        <dbReference type="Proteomes" id="UP000838756"/>
    </source>
</evidence>
<feature type="non-terminal residue" evidence="1">
    <location>
        <position position="1"/>
    </location>
</feature>
<evidence type="ECO:0000313" key="1">
    <source>
        <dbReference type="EMBL" id="CAH2227237.1"/>
    </source>
</evidence>
<proteinExistence type="predicted"/>
<dbReference type="Proteomes" id="UP000838756">
    <property type="component" value="Unassembled WGS sequence"/>
</dbReference>
<dbReference type="EMBL" id="CAKXAJ010022674">
    <property type="protein sequence ID" value="CAH2227237.1"/>
    <property type="molecule type" value="Genomic_DNA"/>
</dbReference>
<keyword evidence="2" id="KW-1185">Reference proteome</keyword>
<gene>
    <name evidence="1" type="primary">jg22438</name>
    <name evidence="1" type="ORF">PAEG_LOCUS7766</name>
</gene>
<reference evidence="1" key="1">
    <citation type="submission" date="2022-03" db="EMBL/GenBank/DDBJ databases">
        <authorList>
            <person name="Lindestad O."/>
        </authorList>
    </citation>
    <scope>NUCLEOTIDE SEQUENCE</scope>
</reference>
<comment type="caution">
    <text evidence="1">The sequence shown here is derived from an EMBL/GenBank/DDBJ whole genome shotgun (WGS) entry which is preliminary data.</text>
</comment>
<accession>A0A8S4R2V1</accession>